<evidence type="ECO:0000313" key="2">
    <source>
        <dbReference type="Proteomes" id="UP000321201"/>
    </source>
</evidence>
<reference evidence="1 2" key="1">
    <citation type="submission" date="2019-08" db="EMBL/GenBank/DDBJ databases">
        <title>Pelomicrobium methylotrophicum gen. nov., sp. nov. a moderately thermophilic, facultatively anaerobic, lithoautotrophic and methylotrophic bacterium isolated from a terrestrial mud volcano.</title>
        <authorList>
            <person name="Slobodkina G.B."/>
            <person name="Merkel A.Y."/>
            <person name="Slobodkin A.I."/>
        </authorList>
    </citation>
    <scope>NUCLEOTIDE SEQUENCE [LARGE SCALE GENOMIC DNA]</scope>
    <source>
        <strain evidence="1 2">SM250</strain>
    </source>
</reference>
<proteinExistence type="predicted"/>
<dbReference type="AlphaFoldDB" id="A0A5C7EZ25"/>
<organism evidence="1 2">
    <name type="scientific">Pelomicrobium methylotrophicum</name>
    <dbReference type="NCBI Taxonomy" id="2602750"/>
    <lineage>
        <taxon>Bacteria</taxon>
        <taxon>Pseudomonadati</taxon>
        <taxon>Pseudomonadota</taxon>
        <taxon>Hydrogenophilia</taxon>
        <taxon>Hydrogenophilia incertae sedis</taxon>
        <taxon>Pelomicrobium</taxon>
    </lineage>
</organism>
<accession>A0A5C7EZ25</accession>
<protein>
    <submittedName>
        <fullName evidence="1">Uncharacterized protein</fullName>
    </submittedName>
</protein>
<dbReference type="Proteomes" id="UP000321201">
    <property type="component" value="Unassembled WGS sequence"/>
</dbReference>
<evidence type="ECO:0000313" key="1">
    <source>
        <dbReference type="EMBL" id="TXF13826.1"/>
    </source>
</evidence>
<dbReference type="OrthoDB" id="8588195at2"/>
<dbReference type="InParanoid" id="A0A5C7EZ25"/>
<sequence>MAAHDTHKQRRIVFHRLPPGQAEAAAALLAGIDGLSVRRERDGVSLRVDYDLPGFTLQGIEEALEGRGFHLDGSLLQRLRRALIYYCEAVQCENMAEEGDRSQKCRQIWVQAYEHHPHGDCDETPEEWRAYR</sequence>
<gene>
    <name evidence="1" type="ORF">FR698_01150</name>
</gene>
<keyword evidence="2" id="KW-1185">Reference proteome</keyword>
<dbReference type="EMBL" id="VPFL01000001">
    <property type="protein sequence ID" value="TXF13826.1"/>
    <property type="molecule type" value="Genomic_DNA"/>
</dbReference>
<name>A0A5C7EZ25_9PROT</name>
<comment type="caution">
    <text evidence="1">The sequence shown here is derived from an EMBL/GenBank/DDBJ whole genome shotgun (WGS) entry which is preliminary data.</text>
</comment>